<proteinExistence type="predicted"/>
<dbReference type="AlphaFoldDB" id="A0A7W8M7U5"/>
<dbReference type="InterPro" id="IPR042233">
    <property type="entry name" value="Cell_div_ZapA_N"/>
</dbReference>
<dbReference type="PANTHER" id="PTHR34981">
    <property type="entry name" value="CELL DIVISION PROTEIN ZAPA"/>
    <property type="match status" value="1"/>
</dbReference>
<dbReference type="GO" id="GO:0000917">
    <property type="term" value="P:division septum assembly"/>
    <property type="evidence" value="ECO:0007669"/>
    <property type="project" value="UniProtKB-KW"/>
</dbReference>
<dbReference type="SUPFAM" id="SSF102829">
    <property type="entry name" value="Cell division protein ZapA-like"/>
    <property type="match status" value="1"/>
</dbReference>
<dbReference type="GO" id="GO:0030428">
    <property type="term" value="C:cell septum"/>
    <property type="evidence" value="ECO:0007669"/>
    <property type="project" value="TreeGrafter"/>
</dbReference>
<keyword evidence="11" id="KW-1185">Reference proteome</keyword>
<comment type="subcellular location">
    <subcellularLocation>
        <location evidence="1">Cytoplasm</location>
    </subcellularLocation>
</comment>
<comment type="caution">
    <text evidence="10">The sequence shown here is derived from an EMBL/GenBank/DDBJ whole genome shotgun (WGS) entry which is preliminary data.</text>
</comment>
<dbReference type="GO" id="GO:0005829">
    <property type="term" value="C:cytosol"/>
    <property type="evidence" value="ECO:0007669"/>
    <property type="project" value="TreeGrafter"/>
</dbReference>
<keyword evidence="3" id="KW-0963">Cytoplasm</keyword>
<dbReference type="GO" id="GO:0043093">
    <property type="term" value="P:FtsZ-dependent cytokinesis"/>
    <property type="evidence" value="ECO:0007669"/>
    <property type="project" value="TreeGrafter"/>
</dbReference>
<comment type="function">
    <text evidence="7">Activator of cell division through the inhibition of FtsZ GTPase activity, therefore promoting FtsZ assembly into bundles of protofilaments necessary for the formation of the division Z ring. It is recruited early at mid-cell but it is not essential for cell division.</text>
</comment>
<dbReference type="Proteomes" id="UP000532440">
    <property type="component" value="Unassembled WGS sequence"/>
</dbReference>
<sequence length="101" mass="11291">MEQIDVRILDREYRLAVSPDQRERLLEAVSMVDGRMRALRDSGRVAGIDRIAVMAALQLANELLGAPAAGAGTTTTGDIIRRIRSIKEEIDAEIERQERLF</sequence>
<gene>
    <name evidence="10" type="ORF">HNQ70_000946</name>
</gene>
<dbReference type="PANTHER" id="PTHR34981:SF1">
    <property type="entry name" value="CELL DIVISION PROTEIN ZAPA"/>
    <property type="match status" value="1"/>
</dbReference>
<reference evidence="10 11" key="1">
    <citation type="submission" date="2020-08" db="EMBL/GenBank/DDBJ databases">
        <title>Genomic Encyclopedia of Type Strains, Phase IV (KMG-IV): sequencing the most valuable type-strain genomes for metagenomic binning, comparative biology and taxonomic classification.</title>
        <authorList>
            <person name="Goeker M."/>
        </authorList>
    </citation>
    <scope>NUCLEOTIDE SEQUENCE [LARGE SCALE GENOMIC DNA]</scope>
    <source>
        <strain evidence="10 11">DSM 29781</strain>
    </source>
</reference>
<evidence type="ECO:0000256" key="2">
    <source>
        <dbReference type="ARBA" id="ARBA00015195"/>
    </source>
</evidence>
<keyword evidence="4 10" id="KW-0132">Cell division</keyword>
<dbReference type="Gene3D" id="3.30.160.880">
    <property type="entry name" value="Cell division protein ZapA protomer, N-terminal domain"/>
    <property type="match status" value="1"/>
</dbReference>
<dbReference type="GO" id="GO:0000921">
    <property type="term" value="P:septin ring assembly"/>
    <property type="evidence" value="ECO:0007669"/>
    <property type="project" value="TreeGrafter"/>
</dbReference>
<dbReference type="GO" id="GO:0032153">
    <property type="term" value="C:cell division site"/>
    <property type="evidence" value="ECO:0007669"/>
    <property type="project" value="TreeGrafter"/>
</dbReference>
<evidence type="ECO:0000256" key="1">
    <source>
        <dbReference type="ARBA" id="ARBA00004496"/>
    </source>
</evidence>
<dbReference type="Gene3D" id="1.20.5.50">
    <property type="match status" value="1"/>
</dbReference>
<comment type="subunit">
    <text evidence="8">Homodimer. Interacts with FtsZ.</text>
</comment>
<evidence type="ECO:0000256" key="9">
    <source>
        <dbReference type="ARBA" id="ARBA00033158"/>
    </source>
</evidence>
<dbReference type="InterPro" id="IPR036192">
    <property type="entry name" value="Cell_div_ZapA-like_sf"/>
</dbReference>
<organism evidence="10 11">
    <name type="scientific">Quisquiliibacterium transsilvanicum</name>
    <dbReference type="NCBI Taxonomy" id="1549638"/>
    <lineage>
        <taxon>Bacteria</taxon>
        <taxon>Pseudomonadati</taxon>
        <taxon>Pseudomonadota</taxon>
        <taxon>Betaproteobacteria</taxon>
        <taxon>Burkholderiales</taxon>
        <taxon>Burkholderiaceae</taxon>
        <taxon>Quisquiliibacterium</taxon>
    </lineage>
</organism>
<name>A0A7W8M7U5_9BURK</name>
<evidence type="ECO:0000256" key="6">
    <source>
        <dbReference type="ARBA" id="ARBA00023306"/>
    </source>
</evidence>
<evidence type="ECO:0000256" key="3">
    <source>
        <dbReference type="ARBA" id="ARBA00022490"/>
    </source>
</evidence>
<dbReference type="InterPro" id="IPR007838">
    <property type="entry name" value="Cell_div_ZapA-like"/>
</dbReference>
<evidence type="ECO:0000313" key="10">
    <source>
        <dbReference type="EMBL" id="MBB5270942.1"/>
    </source>
</evidence>
<protein>
    <recommendedName>
        <fullName evidence="2">Cell division protein ZapA</fullName>
    </recommendedName>
    <alternativeName>
        <fullName evidence="9">Z ring-associated protein ZapA</fullName>
    </alternativeName>
</protein>
<accession>A0A7W8M7U5</accession>
<dbReference type="RefSeq" id="WP_183964764.1">
    <property type="nucleotide sequence ID" value="NZ_BAABEW010000010.1"/>
</dbReference>
<evidence type="ECO:0000256" key="8">
    <source>
        <dbReference type="ARBA" id="ARBA00026068"/>
    </source>
</evidence>
<dbReference type="EMBL" id="JACHGB010000002">
    <property type="protein sequence ID" value="MBB5270942.1"/>
    <property type="molecule type" value="Genomic_DNA"/>
</dbReference>
<keyword evidence="5" id="KW-0717">Septation</keyword>
<evidence type="ECO:0000313" key="11">
    <source>
        <dbReference type="Proteomes" id="UP000532440"/>
    </source>
</evidence>
<evidence type="ECO:0000256" key="5">
    <source>
        <dbReference type="ARBA" id="ARBA00023210"/>
    </source>
</evidence>
<evidence type="ECO:0000256" key="7">
    <source>
        <dbReference type="ARBA" id="ARBA00024910"/>
    </source>
</evidence>
<evidence type="ECO:0000256" key="4">
    <source>
        <dbReference type="ARBA" id="ARBA00022618"/>
    </source>
</evidence>
<dbReference type="Pfam" id="PF05164">
    <property type="entry name" value="ZapA"/>
    <property type="match status" value="1"/>
</dbReference>
<keyword evidence="6" id="KW-0131">Cell cycle</keyword>